<sequence>MSRSIEREKKRRDSGLSALLAHEWRGQHQQLMKCVLESQGIERAHASHQKLSAAYSKLVQNDRVVEALQMKLKGLMRAADFCQEERTDALMNLSSQLDGALNRRLQLKTKCATRCVDMLLSNDSIWTTVNTLMTEDSQTSL</sequence>
<evidence type="ECO:0000313" key="1">
    <source>
        <dbReference type="EMBL" id="KAG7380935.1"/>
    </source>
</evidence>
<keyword evidence="2" id="KW-1185">Reference proteome</keyword>
<evidence type="ECO:0000313" key="2">
    <source>
        <dbReference type="Proteomes" id="UP000694044"/>
    </source>
</evidence>
<reference evidence="1" key="1">
    <citation type="submission" date="2021-02" db="EMBL/GenBank/DDBJ databases">
        <authorList>
            <person name="Palmer J.M."/>
        </authorList>
    </citation>
    <scope>NUCLEOTIDE SEQUENCE</scope>
    <source>
        <strain evidence="1">SCRP734</strain>
    </source>
</reference>
<dbReference type="AlphaFoldDB" id="A0A8T1VI64"/>
<name>A0A8T1VI64_9STRA</name>
<dbReference type="EMBL" id="JAGDFM010000269">
    <property type="protein sequence ID" value="KAG7380935.1"/>
    <property type="molecule type" value="Genomic_DNA"/>
</dbReference>
<comment type="caution">
    <text evidence="1">The sequence shown here is derived from an EMBL/GenBank/DDBJ whole genome shotgun (WGS) entry which is preliminary data.</text>
</comment>
<proteinExistence type="predicted"/>
<accession>A0A8T1VI64</accession>
<organism evidence="1 2">
    <name type="scientific">Phytophthora pseudosyringae</name>
    <dbReference type="NCBI Taxonomy" id="221518"/>
    <lineage>
        <taxon>Eukaryota</taxon>
        <taxon>Sar</taxon>
        <taxon>Stramenopiles</taxon>
        <taxon>Oomycota</taxon>
        <taxon>Peronosporomycetes</taxon>
        <taxon>Peronosporales</taxon>
        <taxon>Peronosporaceae</taxon>
        <taxon>Phytophthora</taxon>
    </lineage>
</organism>
<gene>
    <name evidence="1" type="ORF">PHYPSEUDO_006609</name>
</gene>
<dbReference type="Proteomes" id="UP000694044">
    <property type="component" value="Unassembled WGS sequence"/>
</dbReference>
<protein>
    <submittedName>
        <fullName evidence="1">Uncharacterized protein</fullName>
    </submittedName>
</protein>